<keyword evidence="1" id="KW-0472">Membrane</keyword>
<keyword evidence="3" id="KW-1185">Reference proteome</keyword>
<dbReference type="Proteomes" id="UP000276215">
    <property type="component" value="Unassembled WGS sequence"/>
</dbReference>
<gene>
    <name evidence="2" type="ORF">L873DRAFT_1097817</name>
</gene>
<name>A0A3N4JMG4_9PEZI</name>
<evidence type="ECO:0000256" key="1">
    <source>
        <dbReference type="SAM" id="Phobius"/>
    </source>
</evidence>
<dbReference type="EMBL" id="ML120402">
    <property type="protein sequence ID" value="RPA97620.1"/>
    <property type="molecule type" value="Genomic_DNA"/>
</dbReference>
<dbReference type="AlphaFoldDB" id="A0A3N4JMG4"/>
<evidence type="ECO:0000313" key="2">
    <source>
        <dbReference type="EMBL" id="RPA97620.1"/>
    </source>
</evidence>
<reference evidence="2 3" key="1">
    <citation type="journal article" date="2018" name="Nat. Ecol. Evol.">
        <title>Pezizomycetes genomes reveal the molecular basis of ectomycorrhizal truffle lifestyle.</title>
        <authorList>
            <person name="Murat C."/>
            <person name="Payen T."/>
            <person name="Noel B."/>
            <person name="Kuo A."/>
            <person name="Morin E."/>
            <person name="Chen J."/>
            <person name="Kohler A."/>
            <person name="Krizsan K."/>
            <person name="Balestrini R."/>
            <person name="Da Silva C."/>
            <person name="Montanini B."/>
            <person name="Hainaut M."/>
            <person name="Levati E."/>
            <person name="Barry K.W."/>
            <person name="Belfiori B."/>
            <person name="Cichocki N."/>
            <person name="Clum A."/>
            <person name="Dockter R.B."/>
            <person name="Fauchery L."/>
            <person name="Guy J."/>
            <person name="Iotti M."/>
            <person name="Le Tacon F."/>
            <person name="Lindquist E.A."/>
            <person name="Lipzen A."/>
            <person name="Malagnac F."/>
            <person name="Mello A."/>
            <person name="Molinier V."/>
            <person name="Miyauchi S."/>
            <person name="Poulain J."/>
            <person name="Riccioni C."/>
            <person name="Rubini A."/>
            <person name="Sitrit Y."/>
            <person name="Splivallo R."/>
            <person name="Traeger S."/>
            <person name="Wang M."/>
            <person name="Zifcakova L."/>
            <person name="Wipf D."/>
            <person name="Zambonelli A."/>
            <person name="Paolocci F."/>
            <person name="Nowrousian M."/>
            <person name="Ottonello S."/>
            <person name="Baldrian P."/>
            <person name="Spatafora J.W."/>
            <person name="Henrissat B."/>
            <person name="Nagy L.G."/>
            <person name="Aury J.M."/>
            <person name="Wincker P."/>
            <person name="Grigoriev I.V."/>
            <person name="Bonfante P."/>
            <person name="Martin F.M."/>
        </authorList>
    </citation>
    <scope>NUCLEOTIDE SEQUENCE [LARGE SCALE GENOMIC DNA]</scope>
    <source>
        <strain evidence="2 3">120613-1</strain>
    </source>
</reference>
<feature type="transmembrane region" description="Helical" evidence="1">
    <location>
        <begin position="6"/>
        <end position="33"/>
    </location>
</feature>
<sequence length="147" mass="16438">MSPYKVTLLCLLPCPITWVSPFILLAFFSLVLINNKTTGYFFVLDISSMLISGDISDKMFSKLGIVIAFTIAGLDRQIYINPFYRLLCFCQAFTIYHTMASLPSQFSFDCSPIPSYGIEKITKKPLQPHLQPPPPTLWLYAGSATPG</sequence>
<proteinExistence type="predicted"/>
<protein>
    <submittedName>
        <fullName evidence="2">Uncharacterized protein</fullName>
    </submittedName>
</protein>
<accession>A0A3N4JMG4</accession>
<organism evidence="2 3">
    <name type="scientific">Choiromyces venosus 120613-1</name>
    <dbReference type="NCBI Taxonomy" id="1336337"/>
    <lineage>
        <taxon>Eukaryota</taxon>
        <taxon>Fungi</taxon>
        <taxon>Dikarya</taxon>
        <taxon>Ascomycota</taxon>
        <taxon>Pezizomycotina</taxon>
        <taxon>Pezizomycetes</taxon>
        <taxon>Pezizales</taxon>
        <taxon>Tuberaceae</taxon>
        <taxon>Choiromyces</taxon>
    </lineage>
</organism>
<evidence type="ECO:0000313" key="3">
    <source>
        <dbReference type="Proteomes" id="UP000276215"/>
    </source>
</evidence>
<keyword evidence="1" id="KW-0812">Transmembrane</keyword>
<keyword evidence="1" id="KW-1133">Transmembrane helix</keyword>